<evidence type="ECO:0000313" key="9">
    <source>
        <dbReference type="Proteomes" id="UP000319040"/>
    </source>
</evidence>
<evidence type="ECO:0000256" key="2">
    <source>
        <dbReference type="ARBA" id="ARBA00022723"/>
    </source>
</evidence>
<dbReference type="Proteomes" id="UP000319040">
    <property type="component" value="Unassembled WGS sequence"/>
</dbReference>
<protein>
    <submittedName>
        <fullName evidence="8">4Fe-4S dicluster domain-containing protein</fullName>
    </submittedName>
</protein>
<dbReference type="GO" id="GO:0005886">
    <property type="term" value="C:plasma membrane"/>
    <property type="evidence" value="ECO:0007669"/>
    <property type="project" value="TreeGrafter"/>
</dbReference>
<dbReference type="GO" id="GO:0016491">
    <property type="term" value="F:oxidoreductase activity"/>
    <property type="evidence" value="ECO:0007669"/>
    <property type="project" value="UniProtKB-KW"/>
</dbReference>
<keyword evidence="2" id="KW-0479">Metal-binding</keyword>
<dbReference type="GO" id="GO:0046872">
    <property type="term" value="F:metal ion binding"/>
    <property type="evidence" value="ECO:0007669"/>
    <property type="project" value="UniProtKB-KW"/>
</dbReference>
<dbReference type="PROSITE" id="PS00198">
    <property type="entry name" value="4FE4S_FER_1"/>
    <property type="match status" value="2"/>
</dbReference>
<feature type="domain" description="4Fe-4S ferredoxin-type" evidence="7">
    <location>
        <begin position="286"/>
        <end position="316"/>
    </location>
</feature>
<keyword evidence="3" id="KW-0560">Oxidoreductase</keyword>
<feature type="transmembrane region" description="Helical" evidence="6">
    <location>
        <begin position="147"/>
        <end position="169"/>
    </location>
</feature>
<dbReference type="AlphaFoldDB" id="A0A521BV76"/>
<feature type="transmembrane region" description="Helical" evidence="6">
    <location>
        <begin position="62"/>
        <end position="82"/>
    </location>
</feature>
<accession>A0A521BV76</accession>
<keyword evidence="6" id="KW-0812">Transmembrane</keyword>
<dbReference type="SUPFAM" id="SSF46548">
    <property type="entry name" value="alpha-helical ferredoxin"/>
    <property type="match status" value="1"/>
</dbReference>
<keyword evidence="4" id="KW-0408">Iron</keyword>
<evidence type="ECO:0000256" key="1">
    <source>
        <dbReference type="ARBA" id="ARBA00022485"/>
    </source>
</evidence>
<dbReference type="PANTHER" id="PTHR43255:SF1">
    <property type="entry name" value="IRON-SULFUR-BINDING OXIDOREDUCTASE FADF-RELATED"/>
    <property type="match status" value="1"/>
</dbReference>
<dbReference type="InterPro" id="IPR036197">
    <property type="entry name" value="NarG-like_sf"/>
</dbReference>
<gene>
    <name evidence="8" type="ORF">SAMN06265379_102111</name>
</gene>
<dbReference type="EMBL" id="FXTB01000002">
    <property type="protein sequence ID" value="SMO51069.1"/>
    <property type="molecule type" value="Genomic_DNA"/>
</dbReference>
<evidence type="ECO:0000259" key="7">
    <source>
        <dbReference type="PROSITE" id="PS51379"/>
    </source>
</evidence>
<dbReference type="OrthoDB" id="9769677at2"/>
<dbReference type="InterPro" id="IPR017900">
    <property type="entry name" value="4Fe4S_Fe_S_CS"/>
</dbReference>
<dbReference type="SUPFAM" id="SSF103501">
    <property type="entry name" value="Respiratory nitrate reductase 1 gamma chain"/>
    <property type="match status" value="1"/>
</dbReference>
<proteinExistence type="predicted"/>
<keyword evidence="6" id="KW-0472">Membrane</keyword>
<name>A0A521BV76_SACCC</name>
<dbReference type="InterPro" id="IPR051460">
    <property type="entry name" value="HdrC_iron-sulfur_subunit"/>
</dbReference>
<dbReference type="InterPro" id="IPR017896">
    <property type="entry name" value="4Fe4S_Fe-S-bd"/>
</dbReference>
<keyword evidence="5" id="KW-0411">Iron-sulfur</keyword>
<feature type="transmembrane region" description="Helical" evidence="6">
    <location>
        <begin position="102"/>
        <end position="126"/>
    </location>
</feature>
<organism evidence="8 9">
    <name type="scientific">Saccharicrinis carchari</name>
    <dbReference type="NCBI Taxonomy" id="1168039"/>
    <lineage>
        <taxon>Bacteria</taxon>
        <taxon>Pseudomonadati</taxon>
        <taxon>Bacteroidota</taxon>
        <taxon>Bacteroidia</taxon>
        <taxon>Marinilabiliales</taxon>
        <taxon>Marinilabiliaceae</taxon>
        <taxon>Saccharicrinis</taxon>
    </lineage>
</organism>
<evidence type="ECO:0000313" key="8">
    <source>
        <dbReference type="EMBL" id="SMO51069.1"/>
    </source>
</evidence>
<sequence>MEPIIFAIALIITLGLFIRSIWVLKSKMAHTRPAPFDGKVKERLALTARVAFGQSKILRKPAIGLIHALVFWGFLVITIGSLEMVVDGLTGWHRSFSGLGGLYDVISASGDLFAIIVLTGVVAFLFRRLAMHIKRFKGIEITPKNKLDANIALLFILLLMVSLIGMNVFDILTHPRGLAGFYPVSSIIAQSIDWGPNHAAFFRMFWWMHIILIFVFANYLPYSKHFHVFMSVPNVFFSNLKPLTYLPSMPEVTREVKLMLNGEAFSSEAEPAPSRFGVKDVEDITWKNYLDSLTCTQCGRCTEVCPANITGKLLSPRKLFVDLRNRMDEKKPLGGEDGRSLIGHYITPEELWACTSCNACALECPLNISHPNLIMDMRRYLVLEEGNAPEGLNIMFANIENNGAPWKFSAEDRLQWTEEGS</sequence>
<dbReference type="GO" id="GO:0051539">
    <property type="term" value="F:4 iron, 4 sulfur cluster binding"/>
    <property type="evidence" value="ECO:0007669"/>
    <property type="project" value="UniProtKB-KW"/>
</dbReference>
<dbReference type="Gene3D" id="1.10.1060.10">
    <property type="entry name" value="Alpha-helical ferredoxin"/>
    <property type="match status" value="1"/>
</dbReference>
<evidence type="ECO:0000256" key="6">
    <source>
        <dbReference type="SAM" id="Phobius"/>
    </source>
</evidence>
<dbReference type="RefSeq" id="WP_142532428.1">
    <property type="nucleotide sequence ID" value="NZ_FXTB01000002.1"/>
</dbReference>
<dbReference type="PANTHER" id="PTHR43255">
    <property type="entry name" value="IRON-SULFUR-BINDING OXIDOREDUCTASE FADF-RELATED-RELATED"/>
    <property type="match status" value="1"/>
</dbReference>
<dbReference type="Gene3D" id="1.20.950.20">
    <property type="entry name" value="Transmembrane di-heme cytochromes, Chain C"/>
    <property type="match status" value="1"/>
</dbReference>
<evidence type="ECO:0000256" key="3">
    <source>
        <dbReference type="ARBA" id="ARBA00023002"/>
    </source>
</evidence>
<reference evidence="8 9" key="1">
    <citation type="submission" date="2017-05" db="EMBL/GenBank/DDBJ databases">
        <authorList>
            <person name="Varghese N."/>
            <person name="Submissions S."/>
        </authorList>
    </citation>
    <scope>NUCLEOTIDE SEQUENCE [LARGE SCALE GENOMIC DNA]</scope>
    <source>
        <strain evidence="8 9">DSM 27040</strain>
    </source>
</reference>
<feature type="transmembrane region" description="Helical" evidence="6">
    <location>
        <begin position="204"/>
        <end position="222"/>
    </location>
</feature>
<evidence type="ECO:0000256" key="5">
    <source>
        <dbReference type="ARBA" id="ARBA00023014"/>
    </source>
</evidence>
<keyword evidence="1" id="KW-0004">4Fe-4S</keyword>
<dbReference type="Pfam" id="PF13187">
    <property type="entry name" value="Fer4_9"/>
    <property type="match status" value="1"/>
</dbReference>
<dbReference type="InterPro" id="IPR009051">
    <property type="entry name" value="Helical_ferredxn"/>
</dbReference>
<feature type="transmembrane region" description="Helical" evidence="6">
    <location>
        <begin position="6"/>
        <end position="24"/>
    </location>
</feature>
<keyword evidence="6" id="KW-1133">Transmembrane helix</keyword>
<evidence type="ECO:0000256" key="4">
    <source>
        <dbReference type="ARBA" id="ARBA00023004"/>
    </source>
</evidence>
<dbReference type="PROSITE" id="PS51379">
    <property type="entry name" value="4FE4S_FER_2"/>
    <property type="match status" value="1"/>
</dbReference>
<keyword evidence="9" id="KW-1185">Reference proteome</keyword>